<dbReference type="EMBL" id="LT934119">
    <property type="protein sequence ID" value="VAI21426.1"/>
    <property type="molecule type" value="Genomic_DNA"/>
</dbReference>
<keyword evidence="3" id="KW-1185">Reference proteome</keyword>
<accession>A0A9R0WSJ2</accession>
<feature type="region of interest" description="Disordered" evidence="1">
    <location>
        <begin position="15"/>
        <end position="92"/>
    </location>
</feature>
<feature type="compositionally biased region" description="Polar residues" evidence="1">
    <location>
        <begin position="56"/>
        <end position="76"/>
    </location>
</feature>
<dbReference type="Gramene" id="TRITD5Av1G198290.1">
    <property type="protein sequence ID" value="TRITD5Av1G198290.1"/>
    <property type="gene ID" value="TRITD5Av1G198290"/>
</dbReference>
<evidence type="ECO:0000313" key="3">
    <source>
        <dbReference type="Proteomes" id="UP000324705"/>
    </source>
</evidence>
<sequence length="118" mass="12888">MGISAKWIKSLVRIRKQDKGRSSENQEKAQNAESSEALHKRKHSLDPALEELAVPSETSTDGTNTQLGSNSISSESASRDVHVSQTEELPREGDLAATVIQSAFRAFLLGGLYEHLKV</sequence>
<evidence type="ECO:0000313" key="2">
    <source>
        <dbReference type="EMBL" id="VAI21426.1"/>
    </source>
</evidence>
<reference evidence="2 3" key="1">
    <citation type="submission" date="2017-09" db="EMBL/GenBank/DDBJ databases">
        <authorList>
            <consortium name="International Durum Wheat Genome Sequencing Consortium (IDWGSC)"/>
            <person name="Milanesi L."/>
        </authorList>
    </citation>
    <scope>NUCLEOTIDE SEQUENCE [LARGE SCALE GENOMIC DNA]</scope>
    <source>
        <strain evidence="3">cv. Svevo</strain>
    </source>
</reference>
<dbReference type="AlphaFoldDB" id="A0A9R0WSJ2"/>
<protein>
    <submittedName>
        <fullName evidence="2">Uncharacterized protein</fullName>
    </submittedName>
</protein>
<evidence type="ECO:0000256" key="1">
    <source>
        <dbReference type="SAM" id="MobiDB-lite"/>
    </source>
</evidence>
<name>A0A9R0WSJ2_TRITD</name>
<proteinExistence type="predicted"/>
<gene>
    <name evidence="2" type="ORF">TRITD_5Av1G198290</name>
</gene>
<feature type="compositionally biased region" description="Basic and acidic residues" evidence="1">
    <location>
        <begin position="15"/>
        <end position="27"/>
    </location>
</feature>
<dbReference type="Proteomes" id="UP000324705">
    <property type="component" value="Chromosome 5A"/>
</dbReference>
<organism evidence="2 3">
    <name type="scientific">Triticum turgidum subsp. durum</name>
    <name type="common">Durum wheat</name>
    <name type="synonym">Triticum durum</name>
    <dbReference type="NCBI Taxonomy" id="4567"/>
    <lineage>
        <taxon>Eukaryota</taxon>
        <taxon>Viridiplantae</taxon>
        <taxon>Streptophyta</taxon>
        <taxon>Embryophyta</taxon>
        <taxon>Tracheophyta</taxon>
        <taxon>Spermatophyta</taxon>
        <taxon>Magnoliopsida</taxon>
        <taxon>Liliopsida</taxon>
        <taxon>Poales</taxon>
        <taxon>Poaceae</taxon>
        <taxon>BOP clade</taxon>
        <taxon>Pooideae</taxon>
        <taxon>Triticodae</taxon>
        <taxon>Triticeae</taxon>
        <taxon>Triticinae</taxon>
        <taxon>Triticum</taxon>
    </lineage>
</organism>